<comment type="catalytic activity">
    <reaction evidence="7">
        <text>arsenic triglutathione + 2 [thioredoxin]-dithiol + 2 S-adenosyl-L-methionine + H2O = dimethylarsinous acid + 2 [thioredoxin]-disulfide + 3 glutathione + 2 S-adenosyl-L-homocysteine + 2 H(+)</text>
        <dbReference type="Rhea" id="RHEA:69464"/>
        <dbReference type="Rhea" id="RHEA-COMP:10698"/>
        <dbReference type="Rhea" id="RHEA-COMP:10700"/>
        <dbReference type="ChEBI" id="CHEBI:15377"/>
        <dbReference type="ChEBI" id="CHEBI:15378"/>
        <dbReference type="ChEBI" id="CHEBI:23808"/>
        <dbReference type="ChEBI" id="CHEBI:29950"/>
        <dbReference type="ChEBI" id="CHEBI:50058"/>
        <dbReference type="ChEBI" id="CHEBI:57856"/>
        <dbReference type="ChEBI" id="CHEBI:57925"/>
        <dbReference type="ChEBI" id="CHEBI:59789"/>
        <dbReference type="ChEBI" id="CHEBI:183640"/>
        <dbReference type="EC" id="2.1.1.137"/>
    </reaction>
</comment>
<evidence type="ECO:0000256" key="8">
    <source>
        <dbReference type="ARBA" id="ARBA00048428"/>
    </source>
</evidence>
<evidence type="ECO:0000256" key="1">
    <source>
        <dbReference type="ARBA" id="ARBA00022679"/>
    </source>
</evidence>
<keyword evidence="11" id="KW-1185">Reference proteome</keyword>
<comment type="similarity">
    <text evidence="3">Belongs to the methyltransferase superfamily. Arsenite methyltransferase family.</text>
</comment>
<evidence type="ECO:0000256" key="4">
    <source>
        <dbReference type="ARBA" id="ARBA00034521"/>
    </source>
</evidence>
<dbReference type="KEGG" id="cput:CONPUDRAFT_137653"/>
<dbReference type="SUPFAM" id="SSF53335">
    <property type="entry name" value="S-adenosyl-L-methionine-dependent methyltransferases"/>
    <property type="match status" value="1"/>
</dbReference>
<gene>
    <name evidence="10" type="ORF">CONPUDRAFT_137653</name>
</gene>
<feature type="domain" description="Rhodanese" evidence="9">
    <location>
        <begin position="362"/>
        <end position="460"/>
    </location>
</feature>
<dbReference type="EC" id="2.1.1.137" evidence="4"/>
<evidence type="ECO:0000256" key="5">
    <source>
        <dbReference type="ARBA" id="ARBA00034545"/>
    </source>
</evidence>
<evidence type="ECO:0000256" key="3">
    <source>
        <dbReference type="ARBA" id="ARBA00034487"/>
    </source>
</evidence>
<comment type="catalytic activity">
    <reaction evidence="6">
        <text>arsenic triglutathione + [thioredoxin]-dithiol + S-adenosyl-L-methionine + 2 H2O = methylarsonous acid + [thioredoxin]-disulfide + 3 glutathione + S-adenosyl-L-homocysteine + H(+)</text>
        <dbReference type="Rhea" id="RHEA:69460"/>
        <dbReference type="Rhea" id="RHEA-COMP:10698"/>
        <dbReference type="Rhea" id="RHEA-COMP:10700"/>
        <dbReference type="ChEBI" id="CHEBI:15377"/>
        <dbReference type="ChEBI" id="CHEBI:15378"/>
        <dbReference type="ChEBI" id="CHEBI:17826"/>
        <dbReference type="ChEBI" id="CHEBI:29950"/>
        <dbReference type="ChEBI" id="CHEBI:50058"/>
        <dbReference type="ChEBI" id="CHEBI:57856"/>
        <dbReference type="ChEBI" id="CHEBI:57925"/>
        <dbReference type="ChEBI" id="CHEBI:59789"/>
        <dbReference type="ChEBI" id="CHEBI:183640"/>
        <dbReference type="EC" id="2.1.1.137"/>
    </reaction>
</comment>
<evidence type="ECO:0000256" key="7">
    <source>
        <dbReference type="ARBA" id="ARBA00047943"/>
    </source>
</evidence>
<dbReference type="Gene3D" id="3.40.50.150">
    <property type="entry name" value="Vaccinia Virus protein VP39"/>
    <property type="match status" value="1"/>
</dbReference>
<dbReference type="GO" id="GO:0030791">
    <property type="term" value="F:arsenite methyltransferase activity"/>
    <property type="evidence" value="ECO:0007669"/>
    <property type="project" value="UniProtKB-EC"/>
</dbReference>
<dbReference type="PROSITE" id="PS50206">
    <property type="entry name" value="RHODANESE_3"/>
    <property type="match status" value="1"/>
</dbReference>
<dbReference type="InterPro" id="IPR025714">
    <property type="entry name" value="Methyltranfer_dom"/>
</dbReference>
<dbReference type="GeneID" id="19201060"/>
<dbReference type="EMBL" id="JH711579">
    <property type="protein sequence ID" value="EIW80452.1"/>
    <property type="molecule type" value="Genomic_DNA"/>
</dbReference>
<dbReference type="Pfam" id="PF00581">
    <property type="entry name" value="Rhodanese"/>
    <property type="match status" value="1"/>
</dbReference>
<dbReference type="PANTHER" id="PTHR43675:SF8">
    <property type="entry name" value="ARSENITE METHYLTRANSFERASE"/>
    <property type="match status" value="1"/>
</dbReference>
<keyword evidence="2" id="KW-0949">S-adenosyl-L-methionine</keyword>
<dbReference type="Gene3D" id="3.40.250.10">
    <property type="entry name" value="Rhodanese-like domain"/>
    <property type="match status" value="1"/>
</dbReference>
<sequence length="467" mass="49476">MSAGAVLPSSPDEVVDAVRNAYGTVAKEGADRAYADTVAQAFGYTAEQLQSVPEDSHMGLSCGNPVATASIREGENVIDLGSGGGVDVFLAAAKAGPTGQVVGLDMSPDMIALARRNAAKRNLKPPRVSFVKTLLHERLPINSDSVDCVLSNCVINLLPTEGKANLLKEVYRVLKPGGRVVLDDIIAKKEFTETLRVNLQAYVGCVSGALQLHEYREIMQNAGFQDAVFVDTKGDLNAYTQGDSIGCCAKPEPSTSCSVSSSCQPASCGPSSSCKPTSSGTSTQSTSTIAHQVADVNEWAASYQIYATKQANASASDGDVVSTAVPVLESWKDAYPTPKSSPRQITAQEVAELLKSAPADRRAHDFAVIDVRRDDHAGGHVRGSYQRAAQSFYDDLPEFLEKFKETNKVIFYCGSSSGRGPLCAAWYQDYLNEHGIGSSEALVMAGGAKAWLAAFAGDEALTDQEKA</sequence>
<evidence type="ECO:0000256" key="6">
    <source>
        <dbReference type="ARBA" id="ARBA00047941"/>
    </source>
</evidence>
<comment type="catalytic activity">
    <reaction evidence="8">
        <text>arsenic triglutathione + 3 [thioredoxin]-dithiol + 3 S-adenosyl-L-methionine = trimethylarsine + 3 [thioredoxin]-disulfide + 3 glutathione + 3 S-adenosyl-L-homocysteine + 3 H(+)</text>
        <dbReference type="Rhea" id="RHEA:69432"/>
        <dbReference type="Rhea" id="RHEA-COMP:10698"/>
        <dbReference type="Rhea" id="RHEA-COMP:10700"/>
        <dbReference type="ChEBI" id="CHEBI:15378"/>
        <dbReference type="ChEBI" id="CHEBI:27130"/>
        <dbReference type="ChEBI" id="CHEBI:29950"/>
        <dbReference type="ChEBI" id="CHEBI:50058"/>
        <dbReference type="ChEBI" id="CHEBI:57856"/>
        <dbReference type="ChEBI" id="CHEBI:57925"/>
        <dbReference type="ChEBI" id="CHEBI:59789"/>
        <dbReference type="ChEBI" id="CHEBI:183640"/>
        <dbReference type="EC" id="2.1.1.137"/>
    </reaction>
</comment>
<keyword evidence="1" id="KW-0808">Transferase</keyword>
<dbReference type="OrthoDB" id="8300214at2759"/>
<dbReference type="InterPro" id="IPR029063">
    <property type="entry name" value="SAM-dependent_MTases_sf"/>
</dbReference>
<evidence type="ECO:0000313" key="11">
    <source>
        <dbReference type="Proteomes" id="UP000053558"/>
    </source>
</evidence>
<reference evidence="11" key="1">
    <citation type="journal article" date="2012" name="Science">
        <title>The Paleozoic origin of enzymatic lignin decomposition reconstructed from 31 fungal genomes.</title>
        <authorList>
            <person name="Floudas D."/>
            <person name="Binder M."/>
            <person name="Riley R."/>
            <person name="Barry K."/>
            <person name="Blanchette R.A."/>
            <person name="Henrissat B."/>
            <person name="Martinez A.T."/>
            <person name="Otillar R."/>
            <person name="Spatafora J.W."/>
            <person name="Yadav J.S."/>
            <person name="Aerts A."/>
            <person name="Benoit I."/>
            <person name="Boyd A."/>
            <person name="Carlson A."/>
            <person name="Copeland A."/>
            <person name="Coutinho P.M."/>
            <person name="de Vries R.P."/>
            <person name="Ferreira P."/>
            <person name="Findley K."/>
            <person name="Foster B."/>
            <person name="Gaskell J."/>
            <person name="Glotzer D."/>
            <person name="Gorecki P."/>
            <person name="Heitman J."/>
            <person name="Hesse C."/>
            <person name="Hori C."/>
            <person name="Igarashi K."/>
            <person name="Jurgens J.A."/>
            <person name="Kallen N."/>
            <person name="Kersten P."/>
            <person name="Kohler A."/>
            <person name="Kuees U."/>
            <person name="Kumar T.K.A."/>
            <person name="Kuo A."/>
            <person name="LaButti K."/>
            <person name="Larrondo L.F."/>
            <person name="Lindquist E."/>
            <person name="Ling A."/>
            <person name="Lombard V."/>
            <person name="Lucas S."/>
            <person name="Lundell T."/>
            <person name="Martin R."/>
            <person name="McLaughlin D.J."/>
            <person name="Morgenstern I."/>
            <person name="Morin E."/>
            <person name="Murat C."/>
            <person name="Nagy L.G."/>
            <person name="Nolan M."/>
            <person name="Ohm R.A."/>
            <person name="Patyshakuliyeva A."/>
            <person name="Rokas A."/>
            <person name="Ruiz-Duenas F.J."/>
            <person name="Sabat G."/>
            <person name="Salamov A."/>
            <person name="Samejima M."/>
            <person name="Schmutz J."/>
            <person name="Slot J.C."/>
            <person name="St John F."/>
            <person name="Stenlid J."/>
            <person name="Sun H."/>
            <person name="Sun S."/>
            <person name="Syed K."/>
            <person name="Tsang A."/>
            <person name="Wiebenga A."/>
            <person name="Young D."/>
            <person name="Pisabarro A."/>
            <person name="Eastwood D.C."/>
            <person name="Martin F."/>
            <person name="Cullen D."/>
            <person name="Grigoriev I.V."/>
            <person name="Hibbett D.S."/>
        </authorList>
    </citation>
    <scope>NUCLEOTIDE SEQUENCE [LARGE SCALE GENOMIC DNA]</scope>
    <source>
        <strain evidence="11">RWD-64-598 SS2</strain>
    </source>
</reference>
<dbReference type="PANTHER" id="PTHR43675">
    <property type="entry name" value="ARSENITE METHYLTRANSFERASE"/>
    <property type="match status" value="1"/>
</dbReference>
<comment type="caution">
    <text evidence="10">The sequence shown here is derived from an EMBL/GenBank/DDBJ whole genome shotgun (WGS) entry which is preliminary data.</text>
</comment>
<evidence type="ECO:0000313" key="10">
    <source>
        <dbReference type="EMBL" id="EIW80452.1"/>
    </source>
</evidence>
<dbReference type="InterPro" id="IPR036873">
    <property type="entry name" value="Rhodanese-like_dom_sf"/>
</dbReference>
<dbReference type="CDD" id="cd02440">
    <property type="entry name" value="AdoMet_MTases"/>
    <property type="match status" value="1"/>
</dbReference>
<dbReference type="Proteomes" id="UP000053558">
    <property type="component" value="Unassembled WGS sequence"/>
</dbReference>
<dbReference type="Pfam" id="PF13847">
    <property type="entry name" value="Methyltransf_31"/>
    <property type="match status" value="1"/>
</dbReference>
<evidence type="ECO:0000259" key="9">
    <source>
        <dbReference type="PROSITE" id="PS50206"/>
    </source>
</evidence>
<dbReference type="SUPFAM" id="SSF52821">
    <property type="entry name" value="Rhodanese/Cell cycle control phosphatase"/>
    <property type="match status" value="1"/>
</dbReference>
<dbReference type="InterPro" id="IPR026669">
    <property type="entry name" value="Arsenite_MeTrfase-like"/>
</dbReference>
<protein>
    <recommendedName>
        <fullName evidence="5">Arsenite methyltransferase</fullName>
        <ecNumber evidence="4">2.1.1.137</ecNumber>
    </recommendedName>
</protein>
<dbReference type="OMA" id="VNCISGA"/>
<organism evidence="10 11">
    <name type="scientific">Coniophora puteana (strain RWD-64-598)</name>
    <name type="common">Brown rot fungus</name>
    <dbReference type="NCBI Taxonomy" id="741705"/>
    <lineage>
        <taxon>Eukaryota</taxon>
        <taxon>Fungi</taxon>
        <taxon>Dikarya</taxon>
        <taxon>Basidiomycota</taxon>
        <taxon>Agaricomycotina</taxon>
        <taxon>Agaricomycetes</taxon>
        <taxon>Agaricomycetidae</taxon>
        <taxon>Boletales</taxon>
        <taxon>Coniophorineae</taxon>
        <taxon>Coniophoraceae</taxon>
        <taxon>Coniophora</taxon>
    </lineage>
</organism>
<dbReference type="AlphaFoldDB" id="A0A5M3MMM6"/>
<proteinExistence type="inferred from homology"/>
<dbReference type="InterPro" id="IPR001763">
    <property type="entry name" value="Rhodanese-like_dom"/>
</dbReference>
<name>A0A5M3MMM6_CONPW</name>
<evidence type="ECO:0000256" key="2">
    <source>
        <dbReference type="ARBA" id="ARBA00022691"/>
    </source>
</evidence>
<accession>A0A5M3MMM6</accession>
<dbReference type="RefSeq" id="XP_007769400.1">
    <property type="nucleotide sequence ID" value="XM_007771210.1"/>
</dbReference>